<evidence type="ECO:0000313" key="8">
    <source>
        <dbReference type="EMBL" id="MBC5716760.1"/>
    </source>
</evidence>
<comment type="caution">
    <text evidence="8">The sequence shown here is derived from an EMBL/GenBank/DDBJ whole genome shotgun (WGS) entry which is preliminary data.</text>
</comment>
<dbReference type="AlphaFoldDB" id="A0A8J6M9W8"/>
<evidence type="ECO:0000256" key="1">
    <source>
        <dbReference type="ARBA" id="ARBA00004651"/>
    </source>
</evidence>
<sequence length="351" mass="38320">MVFLILIPATVLMVCWLLLFFSVSSEDWIAAAYAQVVDNRLEVQRLQALDAERAEQLAQYHGVSAKVMALVLGSGSDKKIAKLERSSRDLQDGDLSAVSPWAMPGYVLLRRVDSLGHGAIHKGILSQYTELYGRKYAPNKTKQLMAKLLSYGIIGVAASLAAGAAVLAVSGGTMGLAVTVLGTVLVGVLVYAMYDEVHDRLNRRRKAIARQFPNVVSKLALLVTSGMIMDRAWRETAQSQQGELYHEMQVTADELANLVEPGAAYTGFINRCCTKETTKLASAIIQNQSKGNAEIGVLLRGMAHDAWQERRHSAKRDSEAANAKLMILTMLLFIAILVMIMVPVALNFSNL</sequence>
<name>A0A8J6M9W8_9FIRM</name>
<keyword evidence="3 6" id="KW-0812">Transmembrane</keyword>
<evidence type="ECO:0000259" key="7">
    <source>
        <dbReference type="Pfam" id="PF00482"/>
    </source>
</evidence>
<feature type="transmembrane region" description="Helical" evidence="6">
    <location>
        <begin position="174"/>
        <end position="194"/>
    </location>
</feature>
<dbReference type="PANTHER" id="PTHR35007">
    <property type="entry name" value="INTEGRAL MEMBRANE PROTEIN-RELATED"/>
    <property type="match status" value="1"/>
</dbReference>
<evidence type="ECO:0000256" key="4">
    <source>
        <dbReference type="ARBA" id="ARBA00022989"/>
    </source>
</evidence>
<accession>A0A8J6M9W8</accession>
<dbReference type="Proteomes" id="UP000602260">
    <property type="component" value="Unassembled WGS sequence"/>
</dbReference>
<evidence type="ECO:0000256" key="5">
    <source>
        <dbReference type="ARBA" id="ARBA00023136"/>
    </source>
</evidence>
<gene>
    <name evidence="8" type="ORF">H8S55_05400</name>
</gene>
<protein>
    <submittedName>
        <fullName evidence="8">Type II secretion system F family protein</fullName>
    </submittedName>
</protein>
<keyword evidence="9" id="KW-1185">Reference proteome</keyword>
<dbReference type="InterPro" id="IPR018076">
    <property type="entry name" value="T2SS_GspF_dom"/>
</dbReference>
<organism evidence="8 9">
    <name type="scientific">Flintibacter faecis</name>
    <dbReference type="NCBI Taxonomy" id="2763047"/>
    <lineage>
        <taxon>Bacteria</taxon>
        <taxon>Bacillati</taxon>
        <taxon>Bacillota</taxon>
        <taxon>Clostridia</taxon>
        <taxon>Eubacteriales</taxon>
        <taxon>Flintibacter</taxon>
    </lineage>
</organism>
<keyword evidence="2" id="KW-1003">Cell membrane</keyword>
<keyword evidence="4 6" id="KW-1133">Transmembrane helix</keyword>
<reference evidence="8" key="1">
    <citation type="submission" date="2020-08" db="EMBL/GenBank/DDBJ databases">
        <title>Genome public.</title>
        <authorList>
            <person name="Liu C."/>
            <person name="Sun Q."/>
        </authorList>
    </citation>
    <scope>NUCLEOTIDE SEQUENCE</scope>
    <source>
        <strain evidence="8">BX5</strain>
    </source>
</reference>
<feature type="domain" description="Type II secretion system protein GspF" evidence="7">
    <location>
        <begin position="218"/>
        <end position="343"/>
    </location>
</feature>
<evidence type="ECO:0000313" key="9">
    <source>
        <dbReference type="Proteomes" id="UP000602260"/>
    </source>
</evidence>
<feature type="transmembrane region" description="Helical" evidence="6">
    <location>
        <begin position="148"/>
        <end position="168"/>
    </location>
</feature>
<proteinExistence type="predicted"/>
<dbReference type="GO" id="GO:0005886">
    <property type="term" value="C:plasma membrane"/>
    <property type="evidence" value="ECO:0007669"/>
    <property type="project" value="UniProtKB-SubCell"/>
</dbReference>
<feature type="transmembrane region" description="Helical" evidence="6">
    <location>
        <begin position="325"/>
        <end position="346"/>
    </location>
</feature>
<dbReference type="RefSeq" id="WP_186878114.1">
    <property type="nucleotide sequence ID" value="NZ_JACOPN010000003.1"/>
</dbReference>
<dbReference type="EMBL" id="JACOPN010000003">
    <property type="protein sequence ID" value="MBC5716760.1"/>
    <property type="molecule type" value="Genomic_DNA"/>
</dbReference>
<evidence type="ECO:0000256" key="2">
    <source>
        <dbReference type="ARBA" id="ARBA00022475"/>
    </source>
</evidence>
<keyword evidence="5 6" id="KW-0472">Membrane</keyword>
<dbReference type="PANTHER" id="PTHR35007:SF2">
    <property type="entry name" value="PILUS ASSEMBLE PROTEIN"/>
    <property type="match status" value="1"/>
</dbReference>
<comment type="subcellular location">
    <subcellularLocation>
        <location evidence="1">Cell membrane</location>
        <topology evidence="1">Multi-pass membrane protein</topology>
    </subcellularLocation>
</comment>
<evidence type="ECO:0000256" key="3">
    <source>
        <dbReference type="ARBA" id="ARBA00022692"/>
    </source>
</evidence>
<evidence type="ECO:0000256" key="6">
    <source>
        <dbReference type="SAM" id="Phobius"/>
    </source>
</evidence>
<dbReference type="Pfam" id="PF00482">
    <property type="entry name" value="T2SSF"/>
    <property type="match status" value="1"/>
</dbReference>